<dbReference type="SUPFAM" id="SSF52540">
    <property type="entry name" value="P-loop containing nucleoside triphosphate hydrolases"/>
    <property type="match status" value="1"/>
</dbReference>
<evidence type="ECO:0000313" key="4">
    <source>
        <dbReference type="EMBL" id="EMP40750.1"/>
    </source>
</evidence>
<evidence type="ECO:0000256" key="2">
    <source>
        <dbReference type="SAM" id="MobiDB-lite"/>
    </source>
</evidence>
<dbReference type="FunFam" id="3.40.50.300:FF:002049">
    <property type="entry name" value="Si:ch73-170d6.2"/>
    <property type="match status" value="1"/>
</dbReference>
<dbReference type="InterPro" id="IPR052090">
    <property type="entry name" value="Cytolytic_pore-forming_toxin"/>
</dbReference>
<protein>
    <submittedName>
        <fullName evidence="4">Stonustoxin subunit alpha</fullName>
    </submittedName>
</protein>
<reference evidence="5" key="1">
    <citation type="journal article" date="2013" name="Nat. Genet.">
        <title>The draft genomes of soft-shell turtle and green sea turtle yield insights into the development and evolution of the turtle-specific body plan.</title>
        <authorList>
            <person name="Wang Z."/>
            <person name="Pascual-Anaya J."/>
            <person name="Zadissa A."/>
            <person name="Li W."/>
            <person name="Niimura Y."/>
            <person name="Huang Z."/>
            <person name="Li C."/>
            <person name="White S."/>
            <person name="Xiong Z."/>
            <person name="Fang D."/>
            <person name="Wang B."/>
            <person name="Ming Y."/>
            <person name="Chen Y."/>
            <person name="Zheng Y."/>
            <person name="Kuraku S."/>
            <person name="Pignatelli M."/>
            <person name="Herrero J."/>
            <person name="Beal K."/>
            <person name="Nozawa M."/>
            <person name="Li Q."/>
            <person name="Wang J."/>
            <person name="Zhang H."/>
            <person name="Yu L."/>
            <person name="Shigenobu S."/>
            <person name="Wang J."/>
            <person name="Liu J."/>
            <person name="Flicek P."/>
            <person name="Searle S."/>
            <person name="Wang J."/>
            <person name="Kuratani S."/>
            <person name="Yin Y."/>
            <person name="Aken B."/>
            <person name="Zhang G."/>
            <person name="Irie N."/>
        </authorList>
    </citation>
    <scope>NUCLEOTIDE SEQUENCE [LARGE SCALE GENOMIC DNA]</scope>
</reference>
<feature type="region of interest" description="Disordered" evidence="2">
    <location>
        <begin position="633"/>
        <end position="659"/>
    </location>
</feature>
<name>M7BY51_CHEMY</name>
<dbReference type="AlphaFoldDB" id="M7BY51"/>
<dbReference type="Gene3D" id="3.40.50.300">
    <property type="entry name" value="P-loop containing nucleotide triphosphate hydrolases"/>
    <property type="match status" value="1"/>
</dbReference>
<keyword evidence="1" id="KW-0547">Nucleotide-binding</keyword>
<dbReference type="Pfam" id="PF00735">
    <property type="entry name" value="Septin"/>
    <property type="match status" value="1"/>
</dbReference>
<dbReference type="EMBL" id="KB503292">
    <property type="protein sequence ID" value="EMP40750.1"/>
    <property type="molecule type" value="Genomic_DNA"/>
</dbReference>
<dbReference type="Pfam" id="PF18078">
    <property type="entry name" value="Thioredoxin_11"/>
    <property type="match status" value="1"/>
</dbReference>
<evidence type="ECO:0000313" key="5">
    <source>
        <dbReference type="Proteomes" id="UP000031443"/>
    </source>
</evidence>
<dbReference type="InterPro" id="IPR013783">
    <property type="entry name" value="Ig-like_fold"/>
</dbReference>
<dbReference type="Proteomes" id="UP000031443">
    <property type="component" value="Unassembled WGS sequence"/>
</dbReference>
<gene>
    <name evidence="4" type="ORF">UY3_02015</name>
</gene>
<keyword evidence="5" id="KW-1185">Reference proteome</keyword>
<dbReference type="GO" id="GO:0005525">
    <property type="term" value="F:GTP binding"/>
    <property type="evidence" value="ECO:0007669"/>
    <property type="project" value="UniProtKB-KW"/>
</dbReference>
<dbReference type="SUPFAM" id="SSF49265">
    <property type="entry name" value="Fibronectin type III"/>
    <property type="match status" value="1"/>
</dbReference>
<comment type="similarity">
    <text evidence="1">Belongs to the TRAFAC class TrmE-Era-EngA-EngB-Septin-like GTPase superfamily. Septin GTPase family.</text>
</comment>
<proteinExistence type="inferred from homology"/>
<dbReference type="PROSITE" id="PS50853">
    <property type="entry name" value="FN3"/>
    <property type="match status" value="2"/>
</dbReference>
<organism evidence="4 5">
    <name type="scientific">Chelonia mydas</name>
    <name type="common">Green sea-turtle</name>
    <name type="synonym">Chelonia agassizi</name>
    <dbReference type="NCBI Taxonomy" id="8469"/>
    <lineage>
        <taxon>Eukaryota</taxon>
        <taxon>Metazoa</taxon>
        <taxon>Chordata</taxon>
        <taxon>Craniata</taxon>
        <taxon>Vertebrata</taxon>
        <taxon>Euteleostomi</taxon>
        <taxon>Archelosauria</taxon>
        <taxon>Testudinata</taxon>
        <taxon>Testudines</taxon>
        <taxon>Cryptodira</taxon>
        <taxon>Durocryptodira</taxon>
        <taxon>Americhelydia</taxon>
        <taxon>Chelonioidea</taxon>
        <taxon>Cheloniidae</taxon>
        <taxon>Chelonia</taxon>
    </lineage>
</organism>
<dbReference type="InterPro" id="IPR036116">
    <property type="entry name" value="FN3_sf"/>
</dbReference>
<dbReference type="InterPro" id="IPR040581">
    <property type="entry name" value="Thioredoxin_11"/>
</dbReference>
<dbReference type="Pfam" id="PF21109">
    <property type="entry name" value="Stonustoxin_helical"/>
    <property type="match status" value="1"/>
</dbReference>
<dbReference type="CDD" id="cd00063">
    <property type="entry name" value="FN3"/>
    <property type="match status" value="2"/>
</dbReference>
<accession>M7BY51</accession>
<dbReference type="Gene3D" id="2.60.40.10">
    <property type="entry name" value="Immunoglobulins"/>
    <property type="match status" value="2"/>
</dbReference>
<sequence>MLYDCRKDALIPAKYTTNSQLEKPLATFHGHLSLWAAVPVPWNCIGPSNFQALDLGFNVVDEATGNSAEATGITLWDLETLQNDVDAKPQSKTDFQIIASDTTEDKASALNVTASLKASFLLGLVKVGGSAEFLSDTKTSKHQARVSLQYSTTTQFKQLTMSHIGRQNVSYPDVFDQGTATHVVTAVLYGAQAFFVFDREVSSSENIQDIQGKLQIAIKKIPLVSIEGEGALRMDDREKAQAEKFSCKFYGDFSLENNPVTYHDAMKVYSTLPKLLGAQGEKAVPVRVWLYPLTKLDSKAAQLVREISLSLIFDIQTALEQLTELDMRCNDAVKNPITTTFPEIKRKIQQFKDLCMQHRQTFQKQLARILPSIRGGGKEEGDLVDILTNKNRSPFNTQQLNEFLDKKEREMNFINSYLSVLKDVDVVSSRNKLDEIVLDPINDFVVAFMFTSLHEEEPYLSDLKLWLQTQFMKNTQDPASASSASEKSKLWFEDKERNQKARKSAKSISDFARVNKSNGKTRFIVASVPDEDNPGASIYLYENGDLVSTNYELPSKPLSLLTDGVRHDHVQLTFKLAAFGRKEISGYRVEYRIIGQENWTAVDTNDKQETFTVTGLRANTTYQFRYAAVSKPGLSGSSDVSDPVKMLPTSPPGKPEKATVESSAIDLTWESPSVIGDGVSIREYKVEYKEEAEGERHEGKDKWLERRTGKRAEFCTIDGLRPQTSYRFRVSAVCADGTVSHPGEEGSISTTGEELRTLAQDFFKKSALIEKGQPSVYALPIEKAEFDSNATHPKYRLGKENLQRPNKVIMVLGATGSGKTTLINGMINYILGVEWKDEFRFKLIHETTNRSQAESQTSEVTAYEVNHKNGFKVPYSLTIINTPGFGDTRGIEQDKEITRQIREFFSTRGAIDHIDAVCVIVQASLARLTHAQKYMFDSVLSIFGKDIKDNIQILITFADGQTPPVLEAINTADVPCARDAKGNPIHFKFNNSTLFACNAGADEGSFNFDEMFWKMGAMSMKTFFESLVKLETRSLTLTQEVLREQGSWGGPWRSSSRKSKLVW</sequence>
<dbReference type="PANTHER" id="PTHR31594:SF16">
    <property type="entry name" value="SI:CH211-281L24.3"/>
    <property type="match status" value="1"/>
</dbReference>
<evidence type="ECO:0000259" key="3">
    <source>
        <dbReference type="PROSITE" id="PS50853"/>
    </source>
</evidence>
<dbReference type="InterPro" id="IPR048997">
    <property type="entry name" value="Stonustoxin-like_helical"/>
</dbReference>
<dbReference type="InterPro" id="IPR003961">
    <property type="entry name" value="FN3_dom"/>
</dbReference>
<evidence type="ECO:0000256" key="1">
    <source>
        <dbReference type="RuleBase" id="RU004560"/>
    </source>
</evidence>
<dbReference type="eggNOG" id="KOG0613">
    <property type="taxonomic scope" value="Eukaryota"/>
</dbReference>
<keyword evidence="1" id="KW-0342">GTP-binding</keyword>
<feature type="domain" description="Fibronectin type-III" evidence="3">
    <location>
        <begin position="556"/>
        <end position="649"/>
    </location>
</feature>
<dbReference type="InterPro" id="IPR027417">
    <property type="entry name" value="P-loop_NTPase"/>
</dbReference>
<dbReference type="PANTHER" id="PTHR31594">
    <property type="entry name" value="AIG1-TYPE G DOMAIN-CONTAINING PROTEIN"/>
    <property type="match status" value="1"/>
</dbReference>
<dbReference type="InterPro" id="IPR030379">
    <property type="entry name" value="G_SEPTIN_dom"/>
</dbReference>
<dbReference type="SMART" id="SM00060">
    <property type="entry name" value="FN3"/>
    <property type="match status" value="2"/>
</dbReference>
<feature type="domain" description="Fibronectin type-III" evidence="3">
    <location>
        <begin position="651"/>
        <end position="754"/>
    </location>
</feature>
<dbReference type="Pfam" id="PF00041">
    <property type="entry name" value="fn3"/>
    <property type="match status" value="2"/>
</dbReference>